<evidence type="ECO:0000256" key="2">
    <source>
        <dbReference type="ARBA" id="ARBA00023136"/>
    </source>
</evidence>
<dbReference type="Proteomes" id="UP000248975">
    <property type="component" value="Unassembled WGS sequence"/>
</dbReference>
<gene>
    <name evidence="7" type="ORF">DI533_13740</name>
</gene>
<dbReference type="PROSITE" id="PS51123">
    <property type="entry name" value="OMPA_2"/>
    <property type="match status" value="1"/>
</dbReference>
<dbReference type="InterPro" id="IPR006690">
    <property type="entry name" value="OMPA-like_CS"/>
</dbReference>
<dbReference type="SUPFAM" id="SSF103088">
    <property type="entry name" value="OmpA-like"/>
    <property type="match status" value="1"/>
</dbReference>
<accession>A0A2W5TN29</accession>
<dbReference type="CDD" id="cd07185">
    <property type="entry name" value="OmpA_C-like"/>
    <property type="match status" value="1"/>
</dbReference>
<feature type="signal peptide" evidence="5">
    <location>
        <begin position="1"/>
        <end position="24"/>
    </location>
</feature>
<dbReference type="AlphaFoldDB" id="A0A2W5TN29"/>
<organism evidence="7 8">
    <name type="scientific">Cereibacter sphaeroides</name>
    <name type="common">Rhodobacter sphaeroides</name>
    <dbReference type="NCBI Taxonomy" id="1063"/>
    <lineage>
        <taxon>Bacteria</taxon>
        <taxon>Pseudomonadati</taxon>
        <taxon>Pseudomonadota</taxon>
        <taxon>Alphaproteobacteria</taxon>
        <taxon>Rhodobacterales</taxon>
        <taxon>Paracoccaceae</taxon>
        <taxon>Cereibacter</taxon>
    </lineage>
</organism>
<reference evidence="7 8" key="1">
    <citation type="submission" date="2017-08" db="EMBL/GenBank/DDBJ databases">
        <title>Infants hospitalized years apart are colonized by the same room-sourced microbial strains.</title>
        <authorList>
            <person name="Brooks B."/>
            <person name="Olm M.R."/>
            <person name="Firek B.A."/>
            <person name="Baker R."/>
            <person name="Thomas B.C."/>
            <person name="Morowitz M.J."/>
            <person name="Banfield J.F."/>
        </authorList>
    </citation>
    <scope>NUCLEOTIDE SEQUENCE [LARGE SCALE GENOMIC DNA]</scope>
    <source>
        <strain evidence="7">S2_003_000_R2_11</strain>
    </source>
</reference>
<evidence type="ECO:0000313" key="7">
    <source>
        <dbReference type="EMBL" id="PZQ97177.1"/>
    </source>
</evidence>
<sequence>MTFKTPIVLASVAILMLSACQPNMQGGSGNLGRNATAGAASGAILGAALGANASGDSRLLQAATGAVLGGVVGGAIGNAFDRQAADLQGSVSNQTKIVNNGNSLTVTMPQDILFETNSATLRPDLQRDLNAVATNLLNYPNSTIEIAGHTDNTGTAAFNQDLSQRRANSVANQLRANGVPNARIVAFGRGEDFPIASNLTPEGRALNRRVDIIIRPTN</sequence>
<dbReference type="GO" id="GO:0009279">
    <property type="term" value="C:cell outer membrane"/>
    <property type="evidence" value="ECO:0007669"/>
    <property type="project" value="UniProtKB-SubCell"/>
</dbReference>
<comment type="caution">
    <text evidence="7">The sequence shown here is derived from an EMBL/GenBank/DDBJ whole genome shotgun (WGS) entry which is preliminary data.</text>
</comment>
<evidence type="ECO:0000313" key="8">
    <source>
        <dbReference type="Proteomes" id="UP000248975"/>
    </source>
</evidence>
<evidence type="ECO:0000259" key="6">
    <source>
        <dbReference type="PROSITE" id="PS51123"/>
    </source>
</evidence>
<dbReference type="PANTHER" id="PTHR30329:SF21">
    <property type="entry name" value="LIPOPROTEIN YIAD-RELATED"/>
    <property type="match status" value="1"/>
</dbReference>
<dbReference type="InterPro" id="IPR006664">
    <property type="entry name" value="OMP_bac"/>
</dbReference>
<evidence type="ECO:0000256" key="5">
    <source>
        <dbReference type="SAM" id="SignalP"/>
    </source>
</evidence>
<dbReference type="InterPro" id="IPR050330">
    <property type="entry name" value="Bact_OuterMem_StrucFunc"/>
</dbReference>
<dbReference type="PRINTS" id="PR01021">
    <property type="entry name" value="OMPADOMAIN"/>
</dbReference>
<name>A0A2W5TN29_CERSP</name>
<dbReference type="PRINTS" id="PR01023">
    <property type="entry name" value="NAFLGMOTY"/>
</dbReference>
<dbReference type="PROSITE" id="PS01068">
    <property type="entry name" value="OMPA_1"/>
    <property type="match status" value="1"/>
</dbReference>
<keyword evidence="2 4" id="KW-0472">Membrane</keyword>
<dbReference type="InterPro" id="IPR039567">
    <property type="entry name" value="Gly-zipper"/>
</dbReference>
<feature type="domain" description="OmpA-like" evidence="6">
    <location>
        <begin position="101"/>
        <end position="218"/>
    </location>
</feature>
<proteinExistence type="predicted"/>
<dbReference type="InterPro" id="IPR006665">
    <property type="entry name" value="OmpA-like"/>
</dbReference>
<dbReference type="InterPro" id="IPR036737">
    <property type="entry name" value="OmpA-like_sf"/>
</dbReference>
<dbReference type="PROSITE" id="PS51257">
    <property type="entry name" value="PROKAR_LIPOPROTEIN"/>
    <property type="match status" value="1"/>
</dbReference>
<comment type="subcellular location">
    <subcellularLocation>
        <location evidence="1">Cell outer membrane</location>
    </subcellularLocation>
</comment>
<feature type="chain" id="PRO_5016157989" description="OmpA-like domain-containing protein" evidence="5">
    <location>
        <begin position="25"/>
        <end position="218"/>
    </location>
</feature>
<dbReference type="EMBL" id="QFQS01000003">
    <property type="protein sequence ID" value="PZQ97177.1"/>
    <property type="molecule type" value="Genomic_DNA"/>
</dbReference>
<evidence type="ECO:0000256" key="4">
    <source>
        <dbReference type="PROSITE-ProRule" id="PRU00473"/>
    </source>
</evidence>
<dbReference type="Gene3D" id="3.30.1330.60">
    <property type="entry name" value="OmpA-like domain"/>
    <property type="match status" value="1"/>
</dbReference>
<evidence type="ECO:0000256" key="3">
    <source>
        <dbReference type="ARBA" id="ARBA00023237"/>
    </source>
</evidence>
<evidence type="ECO:0000256" key="1">
    <source>
        <dbReference type="ARBA" id="ARBA00004442"/>
    </source>
</evidence>
<protein>
    <recommendedName>
        <fullName evidence="6">OmpA-like domain-containing protein</fullName>
    </recommendedName>
</protein>
<keyword evidence="5" id="KW-0732">Signal</keyword>
<dbReference type="Pfam" id="PF13488">
    <property type="entry name" value="Gly-zipper_Omp"/>
    <property type="match status" value="1"/>
</dbReference>
<dbReference type="Pfam" id="PF00691">
    <property type="entry name" value="OmpA"/>
    <property type="match status" value="1"/>
</dbReference>
<dbReference type="PANTHER" id="PTHR30329">
    <property type="entry name" value="STATOR ELEMENT OF FLAGELLAR MOTOR COMPLEX"/>
    <property type="match status" value="1"/>
</dbReference>
<keyword evidence="3" id="KW-0998">Cell outer membrane</keyword>